<name>A0A0D8JSK9_COCIM</name>
<sequence>MAHKRRRNVIRVFEVVVQYRVGMGYIGTFVDVIARFPVSRSLAQSKYNISPRANVIQQTKARPIEPFKYRLPRYFGRGYWGFPGCGKALKSLYGPIQAFCKGDQGTSLVSTSSVAKRVELWACQLGS</sequence>
<proteinExistence type="predicted"/>
<dbReference type="InParanoid" id="A0A0D8JSK9"/>
<dbReference type="AlphaFoldDB" id="A0A0D8JSK9"/>
<dbReference type="GeneID" id="24164511"/>
<evidence type="ECO:0000313" key="2">
    <source>
        <dbReference type="Proteomes" id="UP000001261"/>
    </source>
</evidence>
<dbReference type="KEGG" id="cim:CIMG_12884"/>
<dbReference type="VEuPathDB" id="FungiDB:CIMG_12884"/>
<reference evidence="2" key="1">
    <citation type="journal article" date="2009" name="Genome Res.">
        <title>Comparative genomic analyses of the human fungal pathogens Coccidioides and their relatives.</title>
        <authorList>
            <person name="Sharpton T.J."/>
            <person name="Stajich J.E."/>
            <person name="Rounsley S.D."/>
            <person name="Gardner M.J."/>
            <person name="Wortman J.R."/>
            <person name="Jordar V.S."/>
            <person name="Maiti R."/>
            <person name="Kodira C.D."/>
            <person name="Neafsey D.E."/>
            <person name="Zeng Q."/>
            <person name="Hung C.-Y."/>
            <person name="McMahan C."/>
            <person name="Muszewska A."/>
            <person name="Grynberg M."/>
            <person name="Mandel M.A."/>
            <person name="Kellner E.M."/>
            <person name="Barker B.M."/>
            <person name="Galgiani J.N."/>
            <person name="Orbach M.J."/>
            <person name="Kirkland T.N."/>
            <person name="Cole G.T."/>
            <person name="Henn M.R."/>
            <person name="Birren B.W."/>
            <person name="Taylor J.W."/>
        </authorList>
    </citation>
    <scope>NUCLEOTIDE SEQUENCE [LARGE SCALE GENOMIC DNA]</scope>
    <source>
        <strain evidence="2">RS</strain>
    </source>
</reference>
<dbReference type="RefSeq" id="XP_004445959.1">
    <property type="nucleotide sequence ID" value="XM_004445902.1"/>
</dbReference>
<dbReference type="Proteomes" id="UP000001261">
    <property type="component" value="Unassembled WGS sequence"/>
</dbReference>
<keyword evidence="2" id="KW-1185">Reference proteome</keyword>
<accession>A0A0D8JSK9</accession>
<dbReference type="EMBL" id="GG704911">
    <property type="protein sequence ID" value="KJF60335.1"/>
    <property type="molecule type" value="Genomic_DNA"/>
</dbReference>
<reference evidence="2" key="2">
    <citation type="journal article" date="2010" name="Genome Res.">
        <title>Population genomic sequencing of Coccidioides fungi reveals recent hybridization and transposon control.</title>
        <authorList>
            <person name="Neafsey D.E."/>
            <person name="Barker B.M."/>
            <person name="Sharpton T.J."/>
            <person name="Stajich J.E."/>
            <person name="Park D.J."/>
            <person name="Whiston E."/>
            <person name="Hung C.-Y."/>
            <person name="McMahan C."/>
            <person name="White J."/>
            <person name="Sykes S."/>
            <person name="Heiman D."/>
            <person name="Young S."/>
            <person name="Zeng Q."/>
            <person name="Abouelleil A."/>
            <person name="Aftuck L."/>
            <person name="Bessette D."/>
            <person name="Brown A."/>
            <person name="FitzGerald M."/>
            <person name="Lui A."/>
            <person name="Macdonald J.P."/>
            <person name="Priest M."/>
            <person name="Orbach M.J."/>
            <person name="Galgiani J.N."/>
            <person name="Kirkland T.N."/>
            <person name="Cole G.T."/>
            <person name="Birren B.W."/>
            <person name="Henn M.R."/>
            <person name="Taylor J.W."/>
            <person name="Rounsley S.D."/>
        </authorList>
    </citation>
    <scope>GENOME REANNOTATION</scope>
    <source>
        <strain evidence="2">RS</strain>
    </source>
</reference>
<gene>
    <name evidence="1" type="ORF">CIMG_12884</name>
</gene>
<evidence type="ECO:0000313" key="1">
    <source>
        <dbReference type="EMBL" id="KJF60335.1"/>
    </source>
</evidence>
<organism evidence="1 2">
    <name type="scientific">Coccidioides immitis (strain RS)</name>
    <name type="common">Valley fever fungus</name>
    <dbReference type="NCBI Taxonomy" id="246410"/>
    <lineage>
        <taxon>Eukaryota</taxon>
        <taxon>Fungi</taxon>
        <taxon>Dikarya</taxon>
        <taxon>Ascomycota</taxon>
        <taxon>Pezizomycotina</taxon>
        <taxon>Eurotiomycetes</taxon>
        <taxon>Eurotiomycetidae</taxon>
        <taxon>Onygenales</taxon>
        <taxon>Onygenaceae</taxon>
        <taxon>Coccidioides</taxon>
    </lineage>
</organism>
<protein>
    <submittedName>
        <fullName evidence="1">Uncharacterized protein</fullName>
    </submittedName>
</protein>